<feature type="compositionally biased region" description="Polar residues" evidence="2">
    <location>
        <begin position="398"/>
        <end position="408"/>
    </location>
</feature>
<feature type="compositionally biased region" description="Polar residues" evidence="2">
    <location>
        <begin position="481"/>
        <end position="494"/>
    </location>
</feature>
<evidence type="ECO:0000313" key="3">
    <source>
        <dbReference type="EMBL" id="KZV18014.1"/>
    </source>
</evidence>
<evidence type="ECO:0000256" key="1">
    <source>
        <dbReference type="SAM" id="Coils"/>
    </source>
</evidence>
<feature type="region of interest" description="Disordered" evidence="2">
    <location>
        <begin position="674"/>
        <end position="726"/>
    </location>
</feature>
<feature type="region of interest" description="Disordered" evidence="2">
    <location>
        <begin position="372"/>
        <end position="408"/>
    </location>
</feature>
<evidence type="ECO:0000313" key="4">
    <source>
        <dbReference type="Proteomes" id="UP000250235"/>
    </source>
</evidence>
<feature type="compositionally biased region" description="Low complexity" evidence="2">
    <location>
        <begin position="547"/>
        <end position="557"/>
    </location>
</feature>
<evidence type="ECO:0000256" key="2">
    <source>
        <dbReference type="SAM" id="MobiDB-lite"/>
    </source>
</evidence>
<organism evidence="3 4">
    <name type="scientific">Dorcoceras hygrometricum</name>
    <dbReference type="NCBI Taxonomy" id="472368"/>
    <lineage>
        <taxon>Eukaryota</taxon>
        <taxon>Viridiplantae</taxon>
        <taxon>Streptophyta</taxon>
        <taxon>Embryophyta</taxon>
        <taxon>Tracheophyta</taxon>
        <taxon>Spermatophyta</taxon>
        <taxon>Magnoliopsida</taxon>
        <taxon>eudicotyledons</taxon>
        <taxon>Gunneridae</taxon>
        <taxon>Pentapetalae</taxon>
        <taxon>asterids</taxon>
        <taxon>lamiids</taxon>
        <taxon>Lamiales</taxon>
        <taxon>Gesneriaceae</taxon>
        <taxon>Didymocarpoideae</taxon>
        <taxon>Trichosporeae</taxon>
        <taxon>Loxocarpinae</taxon>
        <taxon>Dorcoceras</taxon>
    </lineage>
</organism>
<keyword evidence="1" id="KW-0175">Coiled coil</keyword>
<reference evidence="3 4" key="1">
    <citation type="journal article" date="2015" name="Proc. Natl. Acad. Sci. U.S.A.">
        <title>The resurrection genome of Boea hygrometrica: A blueprint for survival of dehydration.</title>
        <authorList>
            <person name="Xiao L."/>
            <person name="Yang G."/>
            <person name="Zhang L."/>
            <person name="Yang X."/>
            <person name="Zhao S."/>
            <person name="Ji Z."/>
            <person name="Zhou Q."/>
            <person name="Hu M."/>
            <person name="Wang Y."/>
            <person name="Chen M."/>
            <person name="Xu Y."/>
            <person name="Jin H."/>
            <person name="Xiao X."/>
            <person name="Hu G."/>
            <person name="Bao F."/>
            <person name="Hu Y."/>
            <person name="Wan P."/>
            <person name="Li L."/>
            <person name="Deng X."/>
            <person name="Kuang T."/>
            <person name="Xiang C."/>
            <person name="Zhu J.K."/>
            <person name="Oliver M.J."/>
            <person name="He Y."/>
        </authorList>
    </citation>
    <scope>NUCLEOTIDE SEQUENCE [LARGE SCALE GENOMIC DNA]</scope>
    <source>
        <strain evidence="4">cv. XS01</strain>
    </source>
</reference>
<feature type="region of interest" description="Disordered" evidence="2">
    <location>
        <begin position="527"/>
        <end position="559"/>
    </location>
</feature>
<accession>A0A2Z7AFL6</accession>
<protein>
    <submittedName>
        <fullName evidence="3">Uncharacterized protein</fullName>
    </submittedName>
</protein>
<name>A0A2Z7AFL6_9LAMI</name>
<feature type="compositionally biased region" description="Basic and acidic residues" evidence="2">
    <location>
        <begin position="375"/>
        <end position="391"/>
    </location>
</feature>
<proteinExistence type="predicted"/>
<sequence length="726" mass="79756">MVKRLATSPHDPLGITDSTCKNQLVVVRVQYGPFNTYIPIRSTTIGKSRVARDPIALHTSWRSNSDIASVSRQTHLPKTHPVLWPEIYHTIVSSYNIGYPRMRASGESSTTKHRLLHASGPHPIPSPNDPNAFSLQITYILVFSSINQPTAMASSLINNAIQIYFDSVYGMADEGMVIAETAEIETGEPDSGETVVLKTTGTEPVDTKSGIDVSTITNYDEEEPLVETECEKEKEKEKEIESVADEGMSLEKITDFEDTEPLSKIPEYMMFPSVAATEPTRIRFGLGIEIKGVKDGDWYKVLAQRRIRIPLPGRSGRFKKLDPGTAPGSDQFHEEIDTSTKTRRIFRGRNPLIETVGTSPTAAAAARRRRAAAARRGDGREEWEKGGRRALGDAASRGPTTCVTPKSQFWTDPSDHGITDSACKNQLVMFSVQYGPFNTNILIRSTTIGKSRVARDPITMHTSWRSNSDIACVTRDAASREPTTCVTPKSQFRTDPSDHDKSGIPRRTVNNVQYCIRIVDSISVPSPDTVAAESLGTSQRHTDAESDSSSSSSSTSTPIDFVNEETADAQTSMPTAIVSSNDYTDAFAQLKDSVDQISLEQGCSCSNRCLHKEMQAQKAALSQELDVLRKEFQDQKAALSNDLMGFRVQEQENFNTLNAQLSALVAYINRGGDAKKGKMSISQRPPPPDDQNRSGGGSRSEPSRKRGSGSQSSSRQRGFRYWIGGS</sequence>
<feature type="region of interest" description="Disordered" evidence="2">
    <location>
        <begin position="479"/>
        <end position="506"/>
    </location>
</feature>
<dbReference type="Proteomes" id="UP000250235">
    <property type="component" value="Unassembled WGS sequence"/>
</dbReference>
<gene>
    <name evidence="3" type="ORF">F511_39343</name>
</gene>
<feature type="coiled-coil region" evidence="1">
    <location>
        <begin position="611"/>
        <end position="638"/>
    </location>
</feature>
<dbReference type="EMBL" id="KV017575">
    <property type="protein sequence ID" value="KZV18014.1"/>
    <property type="molecule type" value="Genomic_DNA"/>
</dbReference>
<dbReference type="AlphaFoldDB" id="A0A2Z7AFL6"/>
<keyword evidence="4" id="KW-1185">Reference proteome</keyword>